<evidence type="ECO:0000313" key="1">
    <source>
        <dbReference type="EMBL" id="KAJ3201730.1"/>
    </source>
</evidence>
<dbReference type="Proteomes" id="UP001211065">
    <property type="component" value="Unassembled WGS sequence"/>
</dbReference>
<reference evidence="1" key="1">
    <citation type="submission" date="2020-05" db="EMBL/GenBank/DDBJ databases">
        <title>Phylogenomic resolution of chytrid fungi.</title>
        <authorList>
            <person name="Stajich J.E."/>
            <person name="Amses K."/>
            <person name="Simmons R."/>
            <person name="Seto K."/>
            <person name="Myers J."/>
            <person name="Bonds A."/>
            <person name="Quandt C.A."/>
            <person name="Barry K."/>
            <person name="Liu P."/>
            <person name="Grigoriev I."/>
            <person name="Longcore J.E."/>
            <person name="James T.Y."/>
        </authorList>
    </citation>
    <scope>NUCLEOTIDE SEQUENCE</scope>
    <source>
        <strain evidence="1">JEL0476</strain>
    </source>
</reference>
<dbReference type="EMBL" id="JADGJW010001681">
    <property type="protein sequence ID" value="KAJ3201730.1"/>
    <property type="molecule type" value="Genomic_DNA"/>
</dbReference>
<keyword evidence="2" id="KW-1185">Reference proteome</keyword>
<dbReference type="Gene3D" id="3.30.470.30">
    <property type="entry name" value="DNA ligase/mRNA capping enzyme"/>
    <property type="match status" value="1"/>
</dbReference>
<comment type="caution">
    <text evidence="1">The sequence shown here is derived from an EMBL/GenBank/DDBJ whole genome shotgun (WGS) entry which is preliminary data.</text>
</comment>
<sequence>MNELRYSINRHFESIINITEISELSNIKNTLPELEVRFNDNYIKRDVFRKTFDHLKKVNGIQKTDVQDISIGNLLNKQIRIIREKNKDDIYMKKEKISSIVLSHTYSIRLIYSIETIMEHDPSRFDINKKEGKRTRRRVTKKVSFGKNNEYTFEIFFTIINKTKYEIEVELPTEKINNNNHIEVSNYLYEIVNSIKNKYYYFSKHSLTVNNQIKNLYPPIILSKPEILKYSKLFNDVHKNRCSNSKYVTYKLDGSRKLLVLYKDEVYTYDEINSIVYIRALNSNADYKLTILDTEYYNNIYYVFDILFIDEVDIRNETFNDRLKEINKINMQFIEKYVSIKEYKIFNDYKSLYNSVTYLYKNYKDKYNTDGLIFSHLNKNYIYKQYKWKWNMTIDMKVINKKLYSTSSDKGMQIHDKFLIQNYSKSLEGKICEFEVLKDLRTLKYIKIRDDKKNPNS</sequence>
<proteinExistence type="predicted"/>
<protein>
    <submittedName>
        <fullName evidence="1">Uncharacterized protein</fullName>
    </submittedName>
</protein>
<evidence type="ECO:0000313" key="2">
    <source>
        <dbReference type="Proteomes" id="UP001211065"/>
    </source>
</evidence>
<dbReference type="SUPFAM" id="SSF56091">
    <property type="entry name" value="DNA ligase/mRNA capping enzyme, catalytic domain"/>
    <property type="match status" value="1"/>
</dbReference>
<name>A0AAD5XUR3_9FUNG</name>
<accession>A0AAD5XUR3</accession>
<organism evidence="1 2">
    <name type="scientific">Clydaea vesicula</name>
    <dbReference type="NCBI Taxonomy" id="447962"/>
    <lineage>
        <taxon>Eukaryota</taxon>
        <taxon>Fungi</taxon>
        <taxon>Fungi incertae sedis</taxon>
        <taxon>Chytridiomycota</taxon>
        <taxon>Chytridiomycota incertae sedis</taxon>
        <taxon>Chytridiomycetes</taxon>
        <taxon>Lobulomycetales</taxon>
        <taxon>Lobulomycetaceae</taxon>
        <taxon>Clydaea</taxon>
    </lineage>
</organism>
<gene>
    <name evidence="1" type="ORF">HK099_002119</name>
</gene>
<feature type="non-terminal residue" evidence="1">
    <location>
        <position position="457"/>
    </location>
</feature>
<dbReference type="AlphaFoldDB" id="A0AAD5XUR3"/>